<dbReference type="SUPFAM" id="SSF47459">
    <property type="entry name" value="HLH, helix-loop-helix DNA-binding domain"/>
    <property type="match status" value="1"/>
</dbReference>
<dbReference type="EMBL" id="GG666571">
    <property type="protein sequence ID" value="EEN53791.1"/>
    <property type="molecule type" value="Genomic_DNA"/>
</dbReference>
<dbReference type="Gene3D" id="4.10.280.10">
    <property type="entry name" value="Helix-loop-helix DNA-binding domain"/>
    <property type="match status" value="1"/>
</dbReference>
<dbReference type="GO" id="GO:0046983">
    <property type="term" value="F:protein dimerization activity"/>
    <property type="evidence" value="ECO:0007669"/>
    <property type="project" value="InterPro"/>
</dbReference>
<reference evidence="1" key="1">
    <citation type="journal article" date="2008" name="Nature">
        <title>The amphioxus genome and the evolution of the chordate karyotype.</title>
        <authorList>
            <consortium name="US DOE Joint Genome Institute (JGI-PGF)"/>
            <person name="Putnam N.H."/>
            <person name="Butts T."/>
            <person name="Ferrier D.E.K."/>
            <person name="Furlong R.F."/>
            <person name="Hellsten U."/>
            <person name="Kawashima T."/>
            <person name="Robinson-Rechavi M."/>
            <person name="Shoguchi E."/>
            <person name="Terry A."/>
            <person name="Yu J.-K."/>
            <person name="Benito-Gutierrez E.L."/>
            <person name="Dubchak I."/>
            <person name="Garcia-Fernandez J."/>
            <person name="Gibson-Brown J.J."/>
            <person name="Grigoriev I.V."/>
            <person name="Horton A.C."/>
            <person name="de Jong P.J."/>
            <person name="Jurka J."/>
            <person name="Kapitonov V.V."/>
            <person name="Kohara Y."/>
            <person name="Kuroki Y."/>
            <person name="Lindquist E."/>
            <person name="Lucas S."/>
            <person name="Osoegawa K."/>
            <person name="Pennacchio L.A."/>
            <person name="Salamov A.A."/>
            <person name="Satou Y."/>
            <person name="Sauka-Spengler T."/>
            <person name="Schmutz J."/>
            <person name="Shin-I T."/>
            <person name="Toyoda A."/>
            <person name="Bronner-Fraser M."/>
            <person name="Fujiyama A."/>
            <person name="Holland L.Z."/>
            <person name="Holland P.W.H."/>
            <person name="Satoh N."/>
            <person name="Rokhsar D.S."/>
        </authorList>
    </citation>
    <scope>NUCLEOTIDE SEQUENCE [LARGE SCALE GENOMIC DNA]</scope>
    <source>
        <strain evidence="1">S238N-H82</strain>
        <tissue evidence="1">Testes</tissue>
    </source>
</reference>
<name>C3Z192_BRAFL</name>
<dbReference type="InParanoid" id="C3Z192"/>
<dbReference type="AlphaFoldDB" id="C3Z192"/>
<evidence type="ECO:0000313" key="1">
    <source>
        <dbReference type="EMBL" id="EEN53791.1"/>
    </source>
</evidence>
<protein>
    <submittedName>
        <fullName evidence="1">Uncharacterized protein</fullName>
    </submittedName>
</protein>
<gene>
    <name evidence="1" type="ORF">BRAFLDRAFT_77318</name>
</gene>
<organism>
    <name type="scientific">Branchiostoma floridae</name>
    <name type="common">Florida lancelet</name>
    <name type="synonym">Amphioxus</name>
    <dbReference type="NCBI Taxonomy" id="7739"/>
    <lineage>
        <taxon>Eukaryota</taxon>
        <taxon>Metazoa</taxon>
        <taxon>Chordata</taxon>
        <taxon>Cephalochordata</taxon>
        <taxon>Leptocardii</taxon>
        <taxon>Amphioxiformes</taxon>
        <taxon>Branchiostomatidae</taxon>
        <taxon>Branchiostoma</taxon>
    </lineage>
</organism>
<sequence length="206" mass="23794">MADKKHNVYSSRRIIRLNKAYKVLERLLQGDEHKYRKWTHHTTLHEAFTTISQLMQEIRMISPETVPVKMIEITTDAEIGALETMAKNKPGARVWFEADACDLKVAFQTSMKDKWSGDVDLGDGSVQKMYSECQRRLALVKEAGQLSDRGRLVKYFCTLLVDMAEARGLTAANDKYEAMFHQPDVNSYVEKLKMLAWERIEYNTLL</sequence>
<accession>C3Z192</accession>
<proteinExistence type="predicted"/>
<dbReference type="InterPro" id="IPR036638">
    <property type="entry name" value="HLH_DNA-bd_sf"/>
</dbReference>